<keyword evidence="10" id="KW-0460">Magnesium</keyword>
<dbReference type="GO" id="GO:0016301">
    <property type="term" value="F:kinase activity"/>
    <property type="evidence" value="ECO:0007669"/>
    <property type="project" value="UniProtKB-KW"/>
</dbReference>
<evidence type="ECO:0000256" key="9">
    <source>
        <dbReference type="ARBA" id="ARBA00022840"/>
    </source>
</evidence>
<evidence type="ECO:0000256" key="7">
    <source>
        <dbReference type="ARBA" id="ARBA00022741"/>
    </source>
</evidence>
<evidence type="ECO:0000256" key="5">
    <source>
        <dbReference type="ARBA" id="ARBA00022679"/>
    </source>
</evidence>
<comment type="catalytic activity">
    <reaction evidence="12">
        <text>L-seryl-[protein] + ATP = O-phospho-L-seryl-[protein] + ADP + H(+)</text>
        <dbReference type="Rhea" id="RHEA:17989"/>
        <dbReference type="Rhea" id="RHEA-COMP:9863"/>
        <dbReference type="Rhea" id="RHEA-COMP:11604"/>
        <dbReference type="ChEBI" id="CHEBI:15378"/>
        <dbReference type="ChEBI" id="CHEBI:29999"/>
        <dbReference type="ChEBI" id="CHEBI:30616"/>
        <dbReference type="ChEBI" id="CHEBI:83421"/>
        <dbReference type="ChEBI" id="CHEBI:456216"/>
        <dbReference type="EC" id="2.7.11.1"/>
    </reaction>
</comment>
<name>A0ABQ7S5E7_9ACAR</name>
<dbReference type="EC" id="2.7.11.1" evidence="3"/>
<keyword evidence="8 15" id="KW-0418">Kinase</keyword>
<dbReference type="InterPro" id="IPR036390">
    <property type="entry name" value="WH_DNA-bd_sf"/>
</dbReference>
<dbReference type="SUPFAM" id="SSF46785">
    <property type="entry name" value="Winged helix' DNA-binding domain"/>
    <property type="match status" value="1"/>
</dbReference>
<feature type="region of interest" description="Disordered" evidence="13">
    <location>
        <begin position="434"/>
        <end position="473"/>
    </location>
</feature>
<comment type="catalytic activity">
    <reaction evidence="11">
        <text>L-threonyl-[protein] + ATP = O-phospho-L-threonyl-[protein] + ADP + H(+)</text>
        <dbReference type="Rhea" id="RHEA:46608"/>
        <dbReference type="Rhea" id="RHEA-COMP:11060"/>
        <dbReference type="Rhea" id="RHEA-COMP:11605"/>
        <dbReference type="ChEBI" id="CHEBI:15378"/>
        <dbReference type="ChEBI" id="CHEBI:30013"/>
        <dbReference type="ChEBI" id="CHEBI:30616"/>
        <dbReference type="ChEBI" id="CHEBI:61977"/>
        <dbReference type="ChEBI" id="CHEBI:456216"/>
        <dbReference type="EC" id="2.7.11.1"/>
    </reaction>
</comment>
<evidence type="ECO:0000256" key="10">
    <source>
        <dbReference type="ARBA" id="ARBA00022842"/>
    </source>
</evidence>
<dbReference type="InterPro" id="IPR000719">
    <property type="entry name" value="Prot_kinase_dom"/>
</dbReference>
<dbReference type="InterPro" id="IPR030484">
    <property type="entry name" value="Rio2"/>
</dbReference>
<protein>
    <recommendedName>
        <fullName evidence="3">non-specific serine/threonine protein kinase</fullName>
        <ecNumber evidence="3">2.7.11.1</ecNumber>
    </recommendedName>
</protein>
<gene>
    <name evidence="15" type="primary">RIOK2</name>
    <name evidence="15" type="ORF">GZH46_02867</name>
</gene>
<evidence type="ECO:0000313" key="15">
    <source>
        <dbReference type="EMBL" id="KAG9508630.1"/>
    </source>
</evidence>
<dbReference type="InterPro" id="IPR015285">
    <property type="entry name" value="RIO2_wHTH_N"/>
</dbReference>
<keyword evidence="16" id="KW-1185">Reference proteome</keyword>
<reference evidence="15 16" key="1">
    <citation type="submission" date="2020-10" db="EMBL/GenBank/DDBJ databases">
        <authorList>
            <person name="Klimov P.B."/>
            <person name="Dyachkov S.M."/>
            <person name="Chetverikov P.E."/>
        </authorList>
    </citation>
    <scope>NUCLEOTIDE SEQUENCE [LARGE SCALE GENOMIC DNA]</scope>
    <source>
        <strain evidence="15">BMOC 18-1129-001#AD2665</strain>
        <tissue evidence="15">Entire mites</tissue>
    </source>
</reference>
<evidence type="ECO:0000256" key="8">
    <source>
        <dbReference type="ARBA" id="ARBA00022777"/>
    </source>
</evidence>
<dbReference type="PROSITE" id="PS01245">
    <property type="entry name" value="RIO1"/>
    <property type="match status" value="1"/>
</dbReference>
<keyword evidence="7" id="KW-0547">Nucleotide-binding</keyword>
<evidence type="ECO:0000256" key="13">
    <source>
        <dbReference type="SAM" id="MobiDB-lite"/>
    </source>
</evidence>
<dbReference type="SUPFAM" id="SSF56112">
    <property type="entry name" value="Protein kinase-like (PK-like)"/>
    <property type="match status" value="1"/>
</dbReference>
<evidence type="ECO:0000256" key="11">
    <source>
        <dbReference type="ARBA" id="ARBA00047899"/>
    </source>
</evidence>
<evidence type="ECO:0000256" key="3">
    <source>
        <dbReference type="ARBA" id="ARBA00012513"/>
    </source>
</evidence>
<dbReference type="SMART" id="SM00090">
    <property type="entry name" value="RIO"/>
    <property type="match status" value="1"/>
</dbReference>
<sequence length="473" mass="54865">MVKLDVTLLRYLSPDDFRILTAVEMGMKNHELVPGLLINSIATLKFGGGGKILVDLTKHKLLAYERGKRYDGYRLTYHGYDFLSLNVLTARNVISGVGNQIGVGKESDVFIAQSSDNEQRYALKFHRLGRVCFRKVSEKRDYYTKSKCKTNWIYLSRKAAQREYEFLMFMHCKNMPVPKPIDHNRHVVVMELIDGTLLNHFTLDSFEPDTRDVKLKRLYDNLMDLILRFANETRVIHGDFNEFNILIKNQTCSREKQSEEMDPSDNDLVPIIIDLPQMIGVDHDLAPEYFERDVNCVVGFFAKRFHFTSDRVPTWDDVDTILRESNPMDDFLNDVYKNSEKQENGEKEVHINENYNASYETEKESDLSKSQMKVNRNNYDELVENDIDSIGDHETQADNMNDLDDCLSQFSAVTITPDEARRKVRAELLKRELNRKKREAAKPKNIKGDANPVRRKRKTNSNIACEDMASYPD</sequence>
<dbReference type="CDD" id="cd05144">
    <property type="entry name" value="RIO2_C"/>
    <property type="match status" value="1"/>
</dbReference>
<proteinExistence type="inferred from homology"/>
<comment type="cofactor">
    <cofactor evidence="1">
        <name>Mg(2+)</name>
        <dbReference type="ChEBI" id="CHEBI:18420"/>
    </cofactor>
</comment>
<dbReference type="InterPro" id="IPR036388">
    <property type="entry name" value="WH-like_DNA-bd_sf"/>
</dbReference>
<dbReference type="Gene3D" id="3.30.200.20">
    <property type="entry name" value="Phosphorylase Kinase, domain 1"/>
    <property type="match status" value="1"/>
</dbReference>
<dbReference type="Pfam" id="PF09202">
    <property type="entry name" value="Rio2_N"/>
    <property type="match status" value="1"/>
</dbReference>
<keyword evidence="9" id="KW-0067">ATP-binding</keyword>
<keyword evidence="6" id="KW-0479">Metal-binding</keyword>
<dbReference type="Proteomes" id="UP000825002">
    <property type="component" value="Unassembled WGS sequence"/>
</dbReference>
<feature type="non-terminal residue" evidence="15">
    <location>
        <position position="1"/>
    </location>
</feature>
<accession>A0ABQ7S5E7</accession>
<dbReference type="InterPro" id="IPR018934">
    <property type="entry name" value="RIO_dom"/>
</dbReference>
<dbReference type="Gene3D" id="1.10.510.10">
    <property type="entry name" value="Transferase(Phosphotransferase) domain 1"/>
    <property type="match status" value="1"/>
</dbReference>
<dbReference type="InterPro" id="IPR018935">
    <property type="entry name" value="RIO_kinase_CS"/>
</dbReference>
<comment type="caution">
    <text evidence="15">The sequence shown here is derived from an EMBL/GenBank/DDBJ whole genome shotgun (WGS) entry which is preliminary data.</text>
</comment>
<evidence type="ECO:0000256" key="1">
    <source>
        <dbReference type="ARBA" id="ARBA00001946"/>
    </source>
</evidence>
<evidence type="ECO:0000259" key="14">
    <source>
        <dbReference type="PROSITE" id="PS50011"/>
    </source>
</evidence>
<evidence type="ECO:0000256" key="12">
    <source>
        <dbReference type="ARBA" id="ARBA00048679"/>
    </source>
</evidence>
<dbReference type="InterPro" id="IPR000687">
    <property type="entry name" value="RIO_kinase"/>
</dbReference>
<dbReference type="PANTHER" id="PTHR45852:SF1">
    <property type="entry name" value="SERINE_THREONINE-PROTEIN KINASE RIO2"/>
    <property type="match status" value="1"/>
</dbReference>
<evidence type="ECO:0000256" key="2">
    <source>
        <dbReference type="ARBA" id="ARBA00009196"/>
    </source>
</evidence>
<dbReference type="Pfam" id="PF01163">
    <property type="entry name" value="RIO1"/>
    <property type="match status" value="2"/>
</dbReference>
<evidence type="ECO:0000256" key="4">
    <source>
        <dbReference type="ARBA" id="ARBA00022527"/>
    </source>
</evidence>
<dbReference type="EMBL" id="JAIFTH010001209">
    <property type="protein sequence ID" value="KAG9508630.1"/>
    <property type="molecule type" value="Genomic_DNA"/>
</dbReference>
<keyword evidence="5" id="KW-0808">Transferase</keyword>
<evidence type="ECO:0000256" key="6">
    <source>
        <dbReference type="ARBA" id="ARBA00022723"/>
    </source>
</evidence>
<dbReference type="InterPro" id="IPR011009">
    <property type="entry name" value="Kinase-like_dom_sf"/>
</dbReference>
<organism evidence="15 16">
    <name type="scientific">Fragariocoptes setiger</name>
    <dbReference type="NCBI Taxonomy" id="1670756"/>
    <lineage>
        <taxon>Eukaryota</taxon>
        <taxon>Metazoa</taxon>
        <taxon>Ecdysozoa</taxon>
        <taxon>Arthropoda</taxon>
        <taxon>Chelicerata</taxon>
        <taxon>Arachnida</taxon>
        <taxon>Acari</taxon>
        <taxon>Acariformes</taxon>
        <taxon>Trombidiformes</taxon>
        <taxon>Prostigmata</taxon>
        <taxon>Eupodina</taxon>
        <taxon>Eriophyoidea</taxon>
        <taxon>Phytoptidae</taxon>
        <taxon>Fragariocoptes</taxon>
    </lineage>
</organism>
<evidence type="ECO:0000313" key="16">
    <source>
        <dbReference type="Proteomes" id="UP000825002"/>
    </source>
</evidence>
<dbReference type="PROSITE" id="PS50011">
    <property type="entry name" value="PROTEIN_KINASE_DOM"/>
    <property type="match status" value="1"/>
</dbReference>
<keyword evidence="4" id="KW-0723">Serine/threonine-protein kinase</keyword>
<dbReference type="Gene3D" id="1.10.10.10">
    <property type="entry name" value="Winged helix-like DNA-binding domain superfamily/Winged helix DNA-binding domain"/>
    <property type="match status" value="1"/>
</dbReference>
<feature type="domain" description="Protein kinase" evidence="14">
    <location>
        <begin position="95"/>
        <end position="434"/>
    </location>
</feature>
<dbReference type="PANTHER" id="PTHR45852">
    <property type="entry name" value="SER/THR-PROTEIN KINASE RIO2"/>
    <property type="match status" value="1"/>
</dbReference>
<comment type="similarity">
    <text evidence="2">Belongs to the protein kinase superfamily. RIO-type Ser/Thr kinase family.</text>
</comment>